<feature type="compositionally biased region" description="Basic and acidic residues" evidence="1">
    <location>
        <begin position="271"/>
        <end position="325"/>
    </location>
</feature>
<evidence type="ECO:0000313" key="3">
    <source>
        <dbReference type="EMBL" id="VDP53235.1"/>
    </source>
</evidence>
<dbReference type="InterPro" id="IPR003169">
    <property type="entry name" value="GYF"/>
</dbReference>
<dbReference type="SUPFAM" id="SSF55277">
    <property type="entry name" value="GYF domain"/>
    <property type="match status" value="1"/>
</dbReference>
<protein>
    <submittedName>
        <fullName evidence="5">GYF domain-containing protein</fullName>
    </submittedName>
</protein>
<gene>
    <name evidence="3" type="ORF">HPBE_LOCUS25700</name>
</gene>
<dbReference type="PANTHER" id="PTHR14445:SF36">
    <property type="entry name" value="FI03272P-RELATED"/>
    <property type="match status" value="1"/>
</dbReference>
<evidence type="ECO:0000313" key="4">
    <source>
        <dbReference type="Proteomes" id="UP000050761"/>
    </source>
</evidence>
<reference evidence="3 4" key="1">
    <citation type="submission" date="2018-11" db="EMBL/GenBank/DDBJ databases">
        <authorList>
            <consortium name="Pathogen Informatics"/>
        </authorList>
    </citation>
    <scope>NUCLEOTIDE SEQUENCE [LARGE SCALE GENOMIC DNA]</scope>
</reference>
<feature type="compositionally biased region" description="Basic and acidic residues" evidence="1">
    <location>
        <begin position="363"/>
        <end position="376"/>
    </location>
</feature>
<evidence type="ECO:0000256" key="1">
    <source>
        <dbReference type="SAM" id="MobiDB-lite"/>
    </source>
</evidence>
<accession>A0A3P8FD00</accession>
<feature type="region of interest" description="Disordered" evidence="1">
    <location>
        <begin position="1"/>
        <end position="78"/>
    </location>
</feature>
<dbReference type="GO" id="GO:0005829">
    <property type="term" value="C:cytosol"/>
    <property type="evidence" value="ECO:0007669"/>
    <property type="project" value="TreeGrafter"/>
</dbReference>
<sequence>MQASREPNPSGEADNSRGYSSIRPQGDAVGYHPSGVTQQPGAGPASLSTPPHMAHSSPPQFFYLDPTKQERGPFEKPQMDSWYKRGYFSEGLEVRRHTDTKYRTLGELMQLNGRMTPFDYKDDVVPHPPVTAVFSNPTQPFAALFAGGGMWSELGAPANLMYGQSGYDPIAAERKRIEDEQRRMLEEQAKMREYQEHLVRELQKQREEHEKQLMEQKMALLKHQEEIERRERELKESAEETKARLEMERLALAEKARQIEEERAAKIQEEIRRAEEKRAEEAERKRLEEELERQRKAEREELMRKQQEAERERRAKEAAEEEARHARAAAEAAAEKARLQQAELQRKQRVAEEANRKASQPSSERDKRQESAKAFEIEEAWQVAPKPPQNTDNGSGTTAAKKSGTTKVAPWLGAAAVVQTKEKSLKEIQEEEERQLRAEQAQQARLRKEVKQEQ</sequence>
<reference evidence="5" key="2">
    <citation type="submission" date="2019-09" db="UniProtKB">
        <authorList>
            <consortium name="WormBaseParasite"/>
        </authorList>
    </citation>
    <scope>IDENTIFICATION</scope>
</reference>
<feature type="domain" description="GYF" evidence="2">
    <location>
        <begin position="58"/>
        <end position="106"/>
    </location>
</feature>
<dbReference type="EMBL" id="UZAH01038409">
    <property type="protein sequence ID" value="VDP53235.1"/>
    <property type="molecule type" value="Genomic_DNA"/>
</dbReference>
<dbReference type="WBParaSite" id="HPBE_0002570101-mRNA-1">
    <property type="protein sequence ID" value="HPBE_0002570101-mRNA-1"/>
    <property type="gene ID" value="HPBE_0002570101"/>
</dbReference>
<dbReference type="AlphaFoldDB" id="A0A183GSN1"/>
<dbReference type="PROSITE" id="PS50829">
    <property type="entry name" value="GYF"/>
    <property type="match status" value="1"/>
</dbReference>
<dbReference type="Proteomes" id="UP000050761">
    <property type="component" value="Unassembled WGS sequence"/>
</dbReference>
<feature type="region of interest" description="Disordered" evidence="1">
    <location>
        <begin position="271"/>
        <end position="411"/>
    </location>
</feature>
<organism evidence="4 5">
    <name type="scientific">Heligmosomoides polygyrus</name>
    <name type="common">Parasitic roundworm</name>
    <dbReference type="NCBI Taxonomy" id="6339"/>
    <lineage>
        <taxon>Eukaryota</taxon>
        <taxon>Metazoa</taxon>
        <taxon>Ecdysozoa</taxon>
        <taxon>Nematoda</taxon>
        <taxon>Chromadorea</taxon>
        <taxon>Rhabditida</taxon>
        <taxon>Rhabditina</taxon>
        <taxon>Rhabditomorpha</taxon>
        <taxon>Strongyloidea</taxon>
        <taxon>Heligmosomidae</taxon>
        <taxon>Heligmosomoides</taxon>
    </lineage>
</organism>
<evidence type="ECO:0000259" key="2">
    <source>
        <dbReference type="PROSITE" id="PS50829"/>
    </source>
</evidence>
<dbReference type="InterPro" id="IPR035445">
    <property type="entry name" value="GYF-like_dom_sf"/>
</dbReference>
<name>A0A183GSN1_HELPZ</name>
<dbReference type="PANTHER" id="PTHR14445">
    <property type="entry name" value="GRB10 INTERACTING GYF PROTEIN"/>
    <property type="match status" value="1"/>
</dbReference>
<feature type="compositionally biased region" description="Basic and acidic residues" evidence="1">
    <location>
        <begin position="333"/>
        <end position="356"/>
    </location>
</feature>
<feature type="compositionally biased region" description="Low complexity" evidence="1">
    <location>
        <begin position="394"/>
        <end position="407"/>
    </location>
</feature>
<dbReference type="InterPro" id="IPR051640">
    <property type="entry name" value="GRB10-interact_GYF"/>
</dbReference>
<feature type="region of interest" description="Disordered" evidence="1">
    <location>
        <begin position="428"/>
        <end position="454"/>
    </location>
</feature>
<dbReference type="OrthoDB" id="48509at2759"/>
<feature type="compositionally biased region" description="Basic and acidic residues" evidence="1">
    <location>
        <begin position="67"/>
        <end position="78"/>
    </location>
</feature>
<dbReference type="SMART" id="SM00444">
    <property type="entry name" value="GYF"/>
    <property type="match status" value="1"/>
</dbReference>
<dbReference type="Pfam" id="PF02213">
    <property type="entry name" value="GYF"/>
    <property type="match status" value="1"/>
</dbReference>
<keyword evidence="4" id="KW-1185">Reference proteome</keyword>
<accession>A0A183GSN1</accession>
<proteinExistence type="predicted"/>
<dbReference type="Gene3D" id="3.30.1490.40">
    <property type="match status" value="1"/>
</dbReference>
<evidence type="ECO:0000313" key="5">
    <source>
        <dbReference type="WBParaSite" id="HPBE_0002570101-mRNA-1"/>
    </source>
</evidence>